<gene>
    <name evidence="2" type="ORF">ACA1_264360</name>
</gene>
<dbReference type="RefSeq" id="XP_004341348.1">
    <property type="nucleotide sequence ID" value="XM_004341300.1"/>
</dbReference>
<accession>L8H3G6</accession>
<protein>
    <submittedName>
        <fullName evidence="2">Uncharacterized protein</fullName>
    </submittedName>
</protein>
<dbReference type="VEuPathDB" id="AmoebaDB:ACA1_264360"/>
<name>L8H3G6_ACACF</name>
<proteinExistence type="predicted"/>
<keyword evidence="3" id="KW-1185">Reference proteome</keyword>
<evidence type="ECO:0000313" key="2">
    <source>
        <dbReference type="EMBL" id="ELR19263.1"/>
    </source>
</evidence>
<reference evidence="2 3" key="1">
    <citation type="journal article" date="2013" name="Genome Biol.">
        <title>Genome of Acanthamoeba castellanii highlights extensive lateral gene transfer and early evolution of tyrosine kinase signaling.</title>
        <authorList>
            <person name="Clarke M."/>
            <person name="Lohan A.J."/>
            <person name="Liu B."/>
            <person name="Lagkouvardos I."/>
            <person name="Roy S."/>
            <person name="Zafar N."/>
            <person name="Bertelli C."/>
            <person name="Schilde C."/>
            <person name="Kianianmomeni A."/>
            <person name="Burglin T.R."/>
            <person name="Frech C."/>
            <person name="Turcotte B."/>
            <person name="Kopec K.O."/>
            <person name="Synnott J.M."/>
            <person name="Choo C."/>
            <person name="Paponov I."/>
            <person name="Finkler A."/>
            <person name="Soon Heng Tan C."/>
            <person name="Hutchins A.P."/>
            <person name="Weinmeier T."/>
            <person name="Rattei T."/>
            <person name="Chu J.S."/>
            <person name="Gimenez G."/>
            <person name="Irimia M."/>
            <person name="Rigden D.J."/>
            <person name="Fitzpatrick D.A."/>
            <person name="Lorenzo-Morales J."/>
            <person name="Bateman A."/>
            <person name="Chiu C.H."/>
            <person name="Tang P."/>
            <person name="Hegemann P."/>
            <person name="Fromm H."/>
            <person name="Raoult D."/>
            <person name="Greub G."/>
            <person name="Miranda-Saavedra D."/>
            <person name="Chen N."/>
            <person name="Nash P."/>
            <person name="Ginger M.L."/>
            <person name="Horn M."/>
            <person name="Schaap P."/>
            <person name="Caler L."/>
            <person name="Loftus B."/>
        </authorList>
    </citation>
    <scope>NUCLEOTIDE SEQUENCE [LARGE SCALE GENOMIC DNA]</scope>
    <source>
        <strain evidence="2 3">Neff</strain>
    </source>
</reference>
<sequence>MCHCCRAPSATDGPGQPPVTAARLAPASLHFFRHDGQLLDVWRFGSEVVCISPSGGGETLAVATAGGHVWVLPVPRRRYFVLPTHSARVNPTTPAGRDAGGGKSTGRKGKKGKAEAEEEERGEAPPRKKARTGAGSEEGAPQRKKGRPAALRDRSPEAFFASRTSPHLPLCLDRATHAPFLLVTLPRTDYVTDTPYGVLVSSPVVGVALYSAGTTRREHGDGGNAGAEEAEEWGRRVCAFPRLRGKKTTSVAIVVPYSSSSEDEQPAEATALNQPLVVHGDEDGSVRFVPLLVSTPSLSRPRLLFEMKESVENIAVSGSDMFLVTGRGGQVLVCLANDSAELESREFHVSMPITQSRVTDKYLLFASSRKLYASSLLERNEGETTFEHNSELDELDANSEQEDALVAVPRRKMPFSFFPHAFPIEGTIGCMDVVCVPDQAPTPTLLPIPSRKPGRRTPPRYRVTALSLAGKLLHFDMPGLRELDAQMQEMVSFEFKRGSQRVKQLLEDIDVLSTQQQAFDQEEAEINREIEAINNSIHLVSEHTFAKKKEDPAYRSRIPYAPDGALGIGCDVKLSVEPYTLSSAPSPHAVMMKITLANRTRFDLFPSHWSCTYQPTMFRLNSHDSLPPPGCVRLLVVLTVRSRNAGGDTETCSHTFPIDQLHKVGGAWSVRVPITIASFAPIHVDGLLCARFTPPRPSSGQGVCLSLCSRGFDIFHLFCPPSFGAKSKHSRAKATMGEEAQLSTNAQRTSFSITLQPPPRPSADPSSTQDTALLDLLSVLFGFGQQGEGNEGNEGKRVSSRTRASLVTFQGDAVSIRAKQATLSLRKVAINEASSLPAYVVTIYCASWLAPLLRAGLLGRVLAAQARGPQGSNASPERLQASVWARTYRDIALKKAQMLYQTLQTQVEGDLQRAVRDLQRLRDAQLPGSSGCHESVAEANDRLRDLAEQVKARYKALREHTDATLLL</sequence>
<evidence type="ECO:0000256" key="1">
    <source>
        <dbReference type="SAM" id="MobiDB-lite"/>
    </source>
</evidence>
<dbReference type="EMBL" id="KB007933">
    <property type="protein sequence ID" value="ELR19263.1"/>
    <property type="molecule type" value="Genomic_DNA"/>
</dbReference>
<evidence type="ECO:0000313" key="3">
    <source>
        <dbReference type="Proteomes" id="UP000011083"/>
    </source>
</evidence>
<dbReference type="Proteomes" id="UP000011083">
    <property type="component" value="Unassembled WGS sequence"/>
</dbReference>
<organism evidence="2 3">
    <name type="scientific">Acanthamoeba castellanii (strain ATCC 30010 / Neff)</name>
    <dbReference type="NCBI Taxonomy" id="1257118"/>
    <lineage>
        <taxon>Eukaryota</taxon>
        <taxon>Amoebozoa</taxon>
        <taxon>Discosea</taxon>
        <taxon>Longamoebia</taxon>
        <taxon>Centramoebida</taxon>
        <taxon>Acanthamoebidae</taxon>
        <taxon>Acanthamoeba</taxon>
    </lineage>
</organism>
<dbReference type="AlphaFoldDB" id="L8H3G6"/>
<dbReference type="GeneID" id="14920039"/>
<feature type="region of interest" description="Disordered" evidence="1">
    <location>
        <begin position="85"/>
        <end position="153"/>
    </location>
</feature>
<dbReference type="KEGG" id="acan:ACA1_264360"/>